<dbReference type="AlphaFoldDB" id="A0A7J0DPF9"/>
<protein>
    <submittedName>
        <fullName evidence="1">Uncharacterized protein</fullName>
    </submittedName>
</protein>
<dbReference type="Proteomes" id="UP000585474">
    <property type="component" value="Unassembled WGS sequence"/>
</dbReference>
<keyword evidence="2" id="KW-1185">Reference proteome</keyword>
<reference evidence="2" key="1">
    <citation type="submission" date="2019-07" db="EMBL/GenBank/DDBJ databases">
        <title>De Novo Assembly of kiwifruit Actinidia rufa.</title>
        <authorList>
            <person name="Sugita-Konishi S."/>
            <person name="Sato K."/>
            <person name="Mori E."/>
            <person name="Abe Y."/>
            <person name="Kisaki G."/>
            <person name="Hamano K."/>
            <person name="Suezawa K."/>
            <person name="Otani M."/>
            <person name="Fukuda T."/>
            <person name="Manabe T."/>
            <person name="Gomi K."/>
            <person name="Tabuchi M."/>
            <person name="Akimitsu K."/>
            <person name="Kataoka I."/>
        </authorList>
    </citation>
    <scope>NUCLEOTIDE SEQUENCE [LARGE SCALE GENOMIC DNA]</scope>
    <source>
        <strain evidence="2">cv. Fuchu</strain>
    </source>
</reference>
<proteinExistence type="predicted"/>
<sequence length="87" mass="10066">MERLRMYRRGPMRWKLKEVGGVKKVVIRGGECRPISGRAKASTTRMEFEVEATLCGVGFGSVVLQVRRKRKRVGFMNPINYFYPRVS</sequence>
<evidence type="ECO:0000313" key="1">
    <source>
        <dbReference type="EMBL" id="GFS39509.1"/>
    </source>
</evidence>
<gene>
    <name evidence="1" type="ORF">Acr_00g0063360</name>
</gene>
<comment type="caution">
    <text evidence="1">The sequence shown here is derived from an EMBL/GenBank/DDBJ whole genome shotgun (WGS) entry which is preliminary data.</text>
</comment>
<evidence type="ECO:0000313" key="2">
    <source>
        <dbReference type="Proteomes" id="UP000585474"/>
    </source>
</evidence>
<organism evidence="1 2">
    <name type="scientific">Actinidia rufa</name>
    <dbReference type="NCBI Taxonomy" id="165716"/>
    <lineage>
        <taxon>Eukaryota</taxon>
        <taxon>Viridiplantae</taxon>
        <taxon>Streptophyta</taxon>
        <taxon>Embryophyta</taxon>
        <taxon>Tracheophyta</taxon>
        <taxon>Spermatophyta</taxon>
        <taxon>Magnoliopsida</taxon>
        <taxon>eudicotyledons</taxon>
        <taxon>Gunneridae</taxon>
        <taxon>Pentapetalae</taxon>
        <taxon>asterids</taxon>
        <taxon>Ericales</taxon>
        <taxon>Actinidiaceae</taxon>
        <taxon>Actinidia</taxon>
    </lineage>
</organism>
<name>A0A7J0DPF9_9ERIC</name>
<accession>A0A7J0DPF9</accession>
<dbReference type="EMBL" id="BJWL01000333">
    <property type="protein sequence ID" value="GFS39509.1"/>
    <property type="molecule type" value="Genomic_DNA"/>
</dbReference>